<evidence type="ECO:0000256" key="1">
    <source>
        <dbReference type="ARBA" id="ARBA00001974"/>
    </source>
</evidence>
<dbReference type="Proteomes" id="UP000235994">
    <property type="component" value="Unassembled WGS sequence"/>
</dbReference>
<evidence type="ECO:0000256" key="2">
    <source>
        <dbReference type="ARBA" id="ARBA00010790"/>
    </source>
</evidence>
<dbReference type="InterPro" id="IPR012132">
    <property type="entry name" value="GMC_OxRdtase"/>
</dbReference>
<dbReference type="GO" id="GO:0050660">
    <property type="term" value="F:flavin adenine dinucleotide binding"/>
    <property type="evidence" value="ECO:0007669"/>
    <property type="project" value="InterPro"/>
</dbReference>
<comment type="cofactor">
    <cofactor evidence="1 5">
        <name>FAD</name>
        <dbReference type="ChEBI" id="CHEBI:57692"/>
    </cofactor>
</comment>
<dbReference type="EMBL" id="POQS01000002">
    <property type="protein sequence ID" value="PND34675.1"/>
    <property type="molecule type" value="Genomic_DNA"/>
</dbReference>
<dbReference type="Pfam" id="PF05199">
    <property type="entry name" value="GMC_oxred_C"/>
    <property type="match status" value="1"/>
</dbReference>
<organism evidence="8 9">
    <name type="scientific">Achromobacter pulmonis</name>
    <dbReference type="NCBI Taxonomy" id="1389932"/>
    <lineage>
        <taxon>Bacteria</taxon>
        <taxon>Pseudomonadati</taxon>
        <taxon>Pseudomonadota</taxon>
        <taxon>Betaproteobacteria</taxon>
        <taxon>Burkholderiales</taxon>
        <taxon>Alcaligenaceae</taxon>
        <taxon>Achromobacter</taxon>
    </lineage>
</organism>
<evidence type="ECO:0000259" key="7">
    <source>
        <dbReference type="PROSITE" id="PS00623"/>
    </source>
</evidence>
<dbReference type="InterPro" id="IPR000172">
    <property type="entry name" value="GMC_OxRdtase_N"/>
</dbReference>
<dbReference type="PROSITE" id="PS00623">
    <property type="entry name" value="GMC_OXRED_1"/>
    <property type="match status" value="1"/>
</dbReference>
<comment type="similarity">
    <text evidence="2 6">Belongs to the GMC oxidoreductase family.</text>
</comment>
<accession>A0A2N8KML1</accession>
<evidence type="ECO:0000313" key="9">
    <source>
        <dbReference type="Proteomes" id="UP000235994"/>
    </source>
</evidence>
<dbReference type="AlphaFoldDB" id="A0A2N8KML1"/>
<name>A0A2N8KML1_9BURK</name>
<dbReference type="InterPro" id="IPR007867">
    <property type="entry name" value="GMC_OxRtase_C"/>
</dbReference>
<proteinExistence type="inferred from homology"/>
<feature type="binding site" evidence="5">
    <location>
        <position position="218"/>
    </location>
    <ligand>
        <name>FAD</name>
        <dbReference type="ChEBI" id="CHEBI:57692"/>
    </ligand>
</feature>
<gene>
    <name evidence="8" type="ORF">C1I89_10900</name>
</gene>
<dbReference type="PANTHER" id="PTHR11552">
    <property type="entry name" value="GLUCOSE-METHANOL-CHOLINE GMC OXIDOREDUCTASE"/>
    <property type="match status" value="1"/>
</dbReference>
<dbReference type="Gene3D" id="3.30.410.40">
    <property type="match status" value="2"/>
</dbReference>
<keyword evidence="4 5" id="KW-0274">FAD</keyword>
<sequence length="564" mass="59491">MDYDFLIVGGGSAGAVLAARLSENPRHRVLLVEAGPDVAPGRVPDDIRDPFPTATLNPDYFWAGLNAANTQDGPASPYPQARVLGGGSSINGMFALRGVPSDYAHWARAGAGDFSWDAVLPYFRRIENDRDRPGPQCGPHAIERTPMTKWPAFARAMAQAAQGEGLPFVSDINAQPGDGFFAMPNAIDREERVGVAGCYLSEAVRARPNLKIMPDTQVARLRLSQGQVTGVDARHGGQPLELTARKVIVAAGGIHAPAILLRSGIGPAAELERLGVPVALDRPGVGRNLQNHPYLFFALSLPRGKRMAADVRRFAVAGLRASSGMPGVDGGDLFNFVIGRVSGAAFGPGFALVGSALYGPRSRGFVRLKSADPLAQPDVNFRFLSDPADPPRLVQAARRAERLLRAPEVAAHYHEAFLLPGALAVKQFNRPGLAGRALSLAAQAAASAPGPLRRMIFSRAFGSGAPVAYAGGGRRIADAEILSSISPMGHPVGTCAMGRETDPMAVVDPNFRVHGIGNLYVADASVMPRIPSANTNLPTLMLAEMAAERIGLEEAAHAPSAIHS</sequence>
<dbReference type="SUPFAM" id="SSF54373">
    <property type="entry name" value="FAD-linked reductases, C-terminal domain"/>
    <property type="match status" value="1"/>
</dbReference>
<feature type="domain" description="Glucose-methanol-choline oxidoreductase N-terminal" evidence="7">
    <location>
        <begin position="81"/>
        <end position="104"/>
    </location>
</feature>
<dbReference type="Pfam" id="PF00732">
    <property type="entry name" value="GMC_oxred_N"/>
    <property type="match status" value="1"/>
</dbReference>
<evidence type="ECO:0000256" key="3">
    <source>
        <dbReference type="ARBA" id="ARBA00022630"/>
    </source>
</evidence>
<feature type="binding site" evidence="5">
    <location>
        <position position="83"/>
    </location>
    <ligand>
        <name>FAD</name>
        <dbReference type="ChEBI" id="CHEBI:57692"/>
    </ligand>
</feature>
<keyword evidence="3 6" id="KW-0285">Flavoprotein</keyword>
<evidence type="ECO:0000256" key="6">
    <source>
        <dbReference type="RuleBase" id="RU003968"/>
    </source>
</evidence>
<keyword evidence="9" id="KW-1185">Reference proteome</keyword>
<dbReference type="GO" id="GO:0016614">
    <property type="term" value="F:oxidoreductase activity, acting on CH-OH group of donors"/>
    <property type="evidence" value="ECO:0007669"/>
    <property type="project" value="InterPro"/>
</dbReference>
<dbReference type="SUPFAM" id="SSF51905">
    <property type="entry name" value="FAD/NAD(P)-binding domain"/>
    <property type="match status" value="1"/>
</dbReference>
<reference evidence="8 9" key="1">
    <citation type="submission" date="2018-01" db="EMBL/GenBank/DDBJ databases">
        <title>The draft genome of an aniline degradation strain ANB-1.</title>
        <authorList>
            <person name="Zhang L."/>
            <person name="Jiang J."/>
        </authorList>
    </citation>
    <scope>NUCLEOTIDE SEQUENCE [LARGE SCALE GENOMIC DNA]</scope>
    <source>
        <strain evidence="8 9">ANB-1</strain>
    </source>
</reference>
<dbReference type="PIRSF" id="PIRSF000137">
    <property type="entry name" value="Alcohol_oxidase"/>
    <property type="match status" value="1"/>
</dbReference>
<dbReference type="Gene3D" id="3.50.50.60">
    <property type="entry name" value="FAD/NAD(P)-binding domain"/>
    <property type="match status" value="2"/>
</dbReference>
<evidence type="ECO:0000256" key="4">
    <source>
        <dbReference type="ARBA" id="ARBA00022827"/>
    </source>
</evidence>
<comment type="caution">
    <text evidence="8">The sequence shown here is derived from an EMBL/GenBank/DDBJ whole genome shotgun (WGS) entry which is preliminary data.</text>
</comment>
<evidence type="ECO:0000256" key="5">
    <source>
        <dbReference type="PIRSR" id="PIRSR000137-2"/>
    </source>
</evidence>
<evidence type="ECO:0000313" key="8">
    <source>
        <dbReference type="EMBL" id="PND34675.1"/>
    </source>
</evidence>
<dbReference type="InterPro" id="IPR036188">
    <property type="entry name" value="FAD/NAD-bd_sf"/>
</dbReference>
<protein>
    <submittedName>
        <fullName evidence="8">Choline dehydrogenase</fullName>
    </submittedName>
</protein>
<dbReference type="PANTHER" id="PTHR11552:SF147">
    <property type="entry name" value="CHOLINE DEHYDROGENASE, MITOCHONDRIAL"/>
    <property type="match status" value="1"/>
</dbReference>